<comment type="function">
    <text evidence="6">Presumably involved in the processing and regular turnover of intracellular proteins. Catalyzes the removal of unsubstituted N-terminal amino acids from various peptides.</text>
</comment>
<evidence type="ECO:0000256" key="8">
    <source>
        <dbReference type="ARBA" id="ARBA00050061"/>
    </source>
</evidence>
<evidence type="ECO:0000313" key="11">
    <source>
        <dbReference type="Proteomes" id="UP000232222"/>
    </source>
</evidence>
<reference evidence="10 11" key="1">
    <citation type="submission" date="2017-11" db="EMBL/GenBank/DDBJ databases">
        <title>Genome sequence of Entomoplasma freundtii BARC 318 (ATCC 51999).</title>
        <authorList>
            <person name="Lo W.-S."/>
            <person name="Gasparich G.E."/>
            <person name="Kuo C.-H."/>
        </authorList>
    </citation>
    <scope>NUCLEOTIDE SEQUENCE [LARGE SCALE GENOMIC DNA]</scope>
    <source>
        <strain evidence="10 11">BARC 318</strain>
    </source>
</reference>
<dbReference type="RefSeq" id="WP_100609099.1">
    <property type="nucleotide sequence ID" value="NZ_CP024962.1"/>
</dbReference>
<evidence type="ECO:0000256" key="3">
    <source>
        <dbReference type="ARBA" id="ARBA00022670"/>
    </source>
</evidence>
<dbReference type="GO" id="GO:0005737">
    <property type="term" value="C:cytoplasm"/>
    <property type="evidence" value="ECO:0007669"/>
    <property type="project" value="InterPro"/>
</dbReference>
<evidence type="ECO:0000256" key="6">
    <source>
        <dbReference type="ARBA" id="ARBA00049972"/>
    </source>
</evidence>
<dbReference type="Pfam" id="PF00883">
    <property type="entry name" value="Peptidase_M17"/>
    <property type="match status" value="1"/>
</dbReference>
<organism evidence="10 11">
    <name type="scientific">Entomoplasma freundtii</name>
    <dbReference type="NCBI Taxonomy" id="74700"/>
    <lineage>
        <taxon>Bacteria</taxon>
        <taxon>Bacillati</taxon>
        <taxon>Mycoplasmatota</taxon>
        <taxon>Mollicutes</taxon>
        <taxon>Entomoplasmatales</taxon>
        <taxon>Entomoplasmataceae</taxon>
        <taxon>Entomoplasma</taxon>
    </lineage>
</organism>
<name>A0A2K8NSJ8_9MOLU</name>
<dbReference type="InterPro" id="IPR011356">
    <property type="entry name" value="Leucine_aapep/pepB"/>
</dbReference>
<dbReference type="KEGG" id="efr:EFREU_v1c01110"/>
<keyword evidence="3" id="KW-0645">Protease</keyword>
<keyword evidence="11" id="KW-1185">Reference proteome</keyword>
<dbReference type="PANTHER" id="PTHR11963:SF23">
    <property type="entry name" value="CYTOSOL AMINOPEPTIDASE"/>
    <property type="match status" value="1"/>
</dbReference>
<keyword evidence="2 10" id="KW-0031">Aminopeptidase</keyword>
<dbReference type="Gene3D" id="3.40.630.10">
    <property type="entry name" value="Zn peptidases"/>
    <property type="match status" value="1"/>
</dbReference>
<keyword evidence="4" id="KW-0378">Hydrolase</keyword>
<evidence type="ECO:0000313" key="10">
    <source>
        <dbReference type="EMBL" id="ATZ16138.1"/>
    </source>
</evidence>
<proteinExistence type="inferred from homology"/>
<evidence type="ECO:0000256" key="7">
    <source>
        <dbReference type="ARBA" id="ARBA00050021"/>
    </source>
</evidence>
<dbReference type="InterPro" id="IPR000819">
    <property type="entry name" value="Peptidase_M17_C"/>
</dbReference>
<dbReference type="PANTHER" id="PTHR11963">
    <property type="entry name" value="LEUCINE AMINOPEPTIDASE-RELATED"/>
    <property type="match status" value="1"/>
</dbReference>
<sequence>MITLNQKPELVTLVAIHDDKAPAFVSTQDKKTTFSDRDQKIYLVLKAKSVNRRRQLTEALTTFAKNNKMNINVDVDSFIDIATDLKPEIVFNIIFETLDFNSTSAYSLKTSKEAKKEAKSVVYNLITKKDFQADFEKEMIKTEAVNLARSLQDTPPNIGVGTYFSKLILDEAKKIPGIKAHVIGKDEAEKLGMGLFLGVNAGSPVEAQGVVLEYTTDSQLPKTGLVGKGITFDSGGYNLKPSNFMEGMKFDMSGAAIMLSTVLALAKAKAKANVVAIGMFTDNRIGKTATLPESVLTSMNGQTVEINNTDAEGRLVLADGITYVIREKKADRVVEASTLTGAIEIALGPWFTGAFTTNDELFNEFEKVTQETGEHIWRLPVLPEHLEKMQESTIADLTNSEKGRQAGSSTAAAFLNSFAEEKPYLHLDIAATADNGKRGTGVMVKTIFEWLNK</sequence>
<dbReference type="PROSITE" id="PS00631">
    <property type="entry name" value="CYTOSOL_AP"/>
    <property type="match status" value="1"/>
</dbReference>
<dbReference type="EMBL" id="CP024962">
    <property type="protein sequence ID" value="ATZ16138.1"/>
    <property type="molecule type" value="Genomic_DNA"/>
</dbReference>
<evidence type="ECO:0000256" key="2">
    <source>
        <dbReference type="ARBA" id="ARBA00022438"/>
    </source>
</evidence>
<dbReference type="PRINTS" id="PR00481">
    <property type="entry name" value="LAMNOPPTDASE"/>
</dbReference>
<evidence type="ECO:0000259" key="9">
    <source>
        <dbReference type="PROSITE" id="PS00631"/>
    </source>
</evidence>
<feature type="domain" description="Cytosol aminopeptidase" evidence="9">
    <location>
        <begin position="308"/>
        <end position="315"/>
    </location>
</feature>
<dbReference type="AlphaFoldDB" id="A0A2K8NSJ8"/>
<protein>
    <recommendedName>
        <fullName evidence="7">Probable cytosol aminopeptidase</fullName>
    </recommendedName>
    <alternativeName>
        <fullName evidence="8">Leucine aminopeptidase</fullName>
    </alternativeName>
    <alternativeName>
        <fullName evidence="5">Leucyl aminopeptidase</fullName>
    </alternativeName>
</protein>
<gene>
    <name evidence="10" type="primary">pepA</name>
    <name evidence="10" type="ORF">EFREU_v1c01110</name>
</gene>
<dbReference type="GO" id="GO:0070006">
    <property type="term" value="F:metalloaminopeptidase activity"/>
    <property type="evidence" value="ECO:0007669"/>
    <property type="project" value="InterPro"/>
</dbReference>
<accession>A0A2K8NSJ8</accession>
<dbReference type="GO" id="GO:0006508">
    <property type="term" value="P:proteolysis"/>
    <property type="evidence" value="ECO:0007669"/>
    <property type="project" value="UniProtKB-KW"/>
</dbReference>
<dbReference type="SUPFAM" id="SSF53187">
    <property type="entry name" value="Zn-dependent exopeptidases"/>
    <property type="match status" value="1"/>
</dbReference>
<evidence type="ECO:0000256" key="5">
    <source>
        <dbReference type="ARBA" id="ARBA00033172"/>
    </source>
</evidence>
<dbReference type="OrthoDB" id="9809354at2"/>
<comment type="similarity">
    <text evidence="1">Belongs to the peptidase M17 family.</text>
</comment>
<dbReference type="GO" id="GO:0030145">
    <property type="term" value="F:manganese ion binding"/>
    <property type="evidence" value="ECO:0007669"/>
    <property type="project" value="InterPro"/>
</dbReference>
<dbReference type="Proteomes" id="UP000232222">
    <property type="component" value="Chromosome"/>
</dbReference>
<evidence type="ECO:0000256" key="1">
    <source>
        <dbReference type="ARBA" id="ARBA00009528"/>
    </source>
</evidence>
<dbReference type="CDD" id="cd00433">
    <property type="entry name" value="Peptidase_M17"/>
    <property type="match status" value="1"/>
</dbReference>
<evidence type="ECO:0000256" key="4">
    <source>
        <dbReference type="ARBA" id="ARBA00022801"/>
    </source>
</evidence>